<accession>U1YB16</accession>
<sequence length="44" mass="5310">MIYKGIQPVNIIYSYVQIQTLYRKKIILFPLFVFNSFPKEVPFL</sequence>
<dbReference type="EMBL" id="AWSJ01000237">
    <property type="protein sequence ID" value="ERI08001.1"/>
    <property type="molecule type" value="Genomic_DNA"/>
</dbReference>
<gene>
    <name evidence="1" type="ORF">HMPREF0083_04009</name>
</gene>
<reference evidence="1 2" key="1">
    <citation type="submission" date="2013-08" db="EMBL/GenBank/DDBJ databases">
        <authorList>
            <person name="Weinstock G."/>
            <person name="Sodergren E."/>
            <person name="Wylie T."/>
            <person name="Fulton L."/>
            <person name="Fulton R."/>
            <person name="Fronick C."/>
            <person name="O'Laughlin M."/>
            <person name="Godfrey J."/>
            <person name="Miner T."/>
            <person name="Herter B."/>
            <person name="Appelbaum E."/>
            <person name="Cordes M."/>
            <person name="Lek S."/>
            <person name="Wollam A."/>
            <person name="Pepin K.H."/>
            <person name="Palsikar V.B."/>
            <person name="Mitreva M."/>
            <person name="Wilson R.K."/>
        </authorList>
    </citation>
    <scope>NUCLEOTIDE SEQUENCE [LARGE SCALE GENOMIC DNA]</scope>
    <source>
        <strain evidence="1 2">ATCC 12856</strain>
    </source>
</reference>
<evidence type="ECO:0000313" key="1">
    <source>
        <dbReference type="EMBL" id="ERI08001.1"/>
    </source>
</evidence>
<dbReference type="Proteomes" id="UP000016511">
    <property type="component" value="Unassembled WGS sequence"/>
</dbReference>
<feature type="non-terminal residue" evidence="1">
    <location>
        <position position="44"/>
    </location>
</feature>
<proteinExistence type="predicted"/>
<dbReference type="HOGENOM" id="CLU_3243487_0_0_9"/>
<dbReference type="AlphaFoldDB" id="U1YB16"/>
<dbReference type="STRING" id="649747.HMPREF0083_04009"/>
<organism evidence="1 2">
    <name type="scientific">Aneurinibacillus aneurinilyticus ATCC 12856</name>
    <dbReference type="NCBI Taxonomy" id="649747"/>
    <lineage>
        <taxon>Bacteria</taxon>
        <taxon>Bacillati</taxon>
        <taxon>Bacillota</taxon>
        <taxon>Bacilli</taxon>
        <taxon>Bacillales</taxon>
        <taxon>Paenibacillaceae</taxon>
        <taxon>Aneurinibacillus group</taxon>
        <taxon>Aneurinibacillus</taxon>
    </lineage>
</organism>
<keyword evidence="2" id="KW-1185">Reference proteome</keyword>
<comment type="caution">
    <text evidence="1">The sequence shown here is derived from an EMBL/GenBank/DDBJ whole genome shotgun (WGS) entry which is preliminary data.</text>
</comment>
<protein>
    <submittedName>
        <fullName evidence="1">Uncharacterized protein</fullName>
    </submittedName>
</protein>
<evidence type="ECO:0000313" key="2">
    <source>
        <dbReference type="Proteomes" id="UP000016511"/>
    </source>
</evidence>
<name>U1YB16_ANEAE</name>